<accession>A0A7E4URG6</accession>
<protein>
    <submittedName>
        <fullName evidence="2">Dimer_Tnp_hAT domain-containing protein</fullName>
    </submittedName>
</protein>
<dbReference type="Proteomes" id="UP000492821">
    <property type="component" value="Unassembled WGS sequence"/>
</dbReference>
<evidence type="ECO:0000313" key="2">
    <source>
        <dbReference type="WBParaSite" id="Pan_g11980.t1"/>
    </source>
</evidence>
<dbReference type="WBParaSite" id="Pan_g11980.t1">
    <property type="protein sequence ID" value="Pan_g11980.t1"/>
    <property type="gene ID" value="Pan_g11980"/>
</dbReference>
<keyword evidence="1" id="KW-1185">Reference proteome</keyword>
<name>A0A7E4URG6_PANRE</name>
<sequence length="79" mass="9185">MHPIPWKSFYKLYCQIVKPVLLTVVGLLSSRLRAASQKKFSRNKASGFLLRLSGRHRERVFQIALDCLRSLHREMTTAK</sequence>
<reference evidence="2" key="2">
    <citation type="submission" date="2020-10" db="UniProtKB">
        <authorList>
            <consortium name="WormBaseParasite"/>
        </authorList>
    </citation>
    <scope>IDENTIFICATION</scope>
</reference>
<proteinExistence type="predicted"/>
<reference evidence="1" key="1">
    <citation type="journal article" date="2013" name="Genetics">
        <title>The draft genome and transcriptome of Panagrellus redivivus are shaped by the harsh demands of a free-living lifestyle.</title>
        <authorList>
            <person name="Srinivasan J."/>
            <person name="Dillman A.R."/>
            <person name="Macchietto M.G."/>
            <person name="Heikkinen L."/>
            <person name="Lakso M."/>
            <person name="Fracchia K.M."/>
            <person name="Antoshechkin I."/>
            <person name="Mortazavi A."/>
            <person name="Wong G."/>
            <person name="Sternberg P.W."/>
        </authorList>
    </citation>
    <scope>NUCLEOTIDE SEQUENCE [LARGE SCALE GENOMIC DNA]</scope>
    <source>
        <strain evidence="1">MT8872</strain>
    </source>
</reference>
<organism evidence="1 2">
    <name type="scientific">Panagrellus redivivus</name>
    <name type="common">Microworm</name>
    <dbReference type="NCBI Taxonomy" id="6233"/>
    <lineage>
        <taxon>Eukaryota</taxon>
        <taxon>Metazoa</taxon>
        <taxon>Ecdysozoa</taxon>
        <taxon>Nematoda</taxon>
        <taxon>Chromadorea</taxon>
        <taxon>Rhabditida</taxon>
        <taxon>Tylenchina</taxon>
        <taxon>Panagrolaimomorpha</taxon>
        <taxon>Panagrolaimoidea</taxon>
        <taxon>Panagrolaimidae</taxon>
        <taxon>Panagrellus</taxon>
    </lineage>
</organism>
<evidence type="ECO:0000313" key="1">
    <source>
        <dbReference type="Proteomes" id="UP000492821"/>
    </source>
</evidence>
<dbReference type="AlphaFoldDB" id="A0A7E4URG6"/>